<proteinExistence type="predicted"/>
<gene>
    <name evidence="1" type="ORF">AU252_19680</name>
</gene>
<dbReference type="Proteomes" id="UP000065151">
    <property type="component" value="Chromosome"/>
</dbReference>
<accession>A0A0U3Q8M6</accession>
<evidence type="ECO:0000313" key="2">
    <source>
        <dbReference type="Proteomes" id="UP000065151"/>
    </source>
</evidence>
<dbReference type="KEGG" id="psul:AU252_19680"/>
<dbReference type="EMBL" id="CP013747">
    <property type="protein sequence ID" value="ALV43102.1"/>
    <property type="molecule type" value="Genomic_DNA"/>
</dbReference>
<name>A0A0U3Q8M6_9MICC</name>
<dbReference type="RefSeq" id="WP_058932155.1">
    <property type="nucleotide sequence ID" value="NZ_CP013747.1"/>
</dbReference>
<sequence>MDRIEKRTKFTLDGTAYEHANPTPQLVAGSVRRFPSGTEPRVIAQVPLAGGGTVEVHGYATHYTQEWVSIEWNDDNIQHFACWVPAADVRRPGEDEWRGRYVAF</sequence>
<reference evidence="1 2" key="1">
    <citation type="submission" date="2015-12" db="EMBL/GenBank/DDBJ databases">
        <authorList>
            <person name="Shamseldin A."/>
            <person name="Moawad H."/>
            <person name="Abd El-Rahim W.M."/>
            <person name="Sadowsky M.J."/>
        </authorList>
    </citation>
    <scope>NUCLEOTIDE SEQUENCE [LARGE SCALE GENOMIC DNA]</scope>
    <source>
        <strain evidence="1 2">Ar51</strain>
    </source>
</reference>
<evidence type="ECO:0000313" key="1">
    <source>
        <dbReference type="EMBL" id="ALV43102.1"/>
    </source>
</evidence>
<dbReference type="AlphaFoldDB" id="A0A0U3Q8M6"/>
<organism evidence="1">
    <name type="scientific">Pseudarthrobacter sulfonivorans</name>
    <dbReference type="NCBI Taxonomy" id="121292"/>
    <lineage>
        <taxon>Bacteria</taxon>
        <taxon>Bacillati</taxon>
        <taxon>Actinomycetota</taxon>
        <taxon>Actinomycetes</taxon>
        <taxon>Micrococcales</taxon>
        <taxon>Micrococcaceae</taxon>
        <taxon>Pseudarthrobacter</taxon>
    </lineage>
</organism>
<protein>
    <submittedName>
        <fullName evidence="1">Uncharacterized protein</fullName>
    </submittedName>
</protein>